<keyword evidence="2" id="KW-1185">Reference proteome</keyword>
<gene>
    <name evidence="1" type="ORF">SAMEA3906486_04463</name>
</gene>
<dbReference type="AlphaFoldDB" id="A0A157SRP0"/>
<name>A0A157SRP0_9BORD</name>
<accession>A0A157SRP0</accession>
<dbReference type="EMBL" id="FKIF01000008">
    <property type="protein sequence ID" value="SAI73097.1"/>
    <property type="molecule type" value="Genomic_DNA"/>
</dbReference>
<sequence>MTYEQIGICDAVIWGQDRHTQDLYYPFMDRLHTDMAIQRGGYTYSEIRAALEHHDLIQLPPETALLAAQVLYHEALLATHDRALLALPSLQGRIIDLGQNAEPVEFPEPLRTLYDESTVFVYDEQH</sequence>
<reference evidence="1 2" key="1">
    <citation type="submission" date="2016-04" db="EMBL/GenBank/DDBJ databases">
        <authorList>
            <consortium name="Pathogen Informatics"/>
        </authorList>
    </citation>
    <scope>NUCLEOTIDE SEQUENCE [LARGE SCALE GENOMIC DNA]</scope>
    <source>
        <strain evidence="1 2">H050680373</strain>
    </source>
</reference>
<dbReference type="InterPro" id="IPR045685">
    <property type="entry name" value="DUF6190"/>
</dbReference>
<organism evidence="1 2">
    <name type="scientific">Bordetella ansorpii</name>
    <dbReference type="NCBI Taxonomy" id="288768"/>
    <lineage>
        <taxon>Bacteria</taxon>
        <taxon>Pseudomonadati</taxon>
        <taxon>Pseudomonadota</taxon>
        <taxon>Betaproteobacteria</taxon>
        <taxon>Burkholderiales</taxon>
        <taxon>Alcaligenaceae</taxon>
        <taxon>Bordetella</taxon>
    </lineage>
</organism>
<proteinExistence type="predicted"/>
<dbReference type="Pfam" id="PF19689">
    <property type="entry name" value="DUF6190"/>
    <property type="match status" value="1"/>
</dbReference>
<dbReference type="STRING" id="288768.SAMEA3906486_04463"/>
<evidence type="ECO:0000313" key="1">
    <source>
        <dbReference type="EMBL" id="SAI73097.1"/>
    </source>
</evidence>
<dbReference type="Proteomes" id="UP000076848">
    <property type="component" value="Unassembled WGS sequence"/>
</dbReference>
<protein>
    <submittedName>
        <fullName evidence="1">Uncharacterized protein</fullName>
    </submittedName>
</protein>
<evidence type="ECO:0000313" key="2">
    <source>
        <dbReference type="Proteomes" id="UP000076848"/>
    </source>
</evidence>